<dbReference type="RefSeq" id="WP_072659524.1">
    <property type="nucleotide sequence ID" value="NZ_BDFD01000008.1"/>
</dbReference>
<evidence type="ECO:0008006" key="4">
    <source>
        <dbReference type="Google" id="ProtNLM"/>
    </source>
</evidence>
<sequence length="246" mass="27379">MGINNFKQSALYSSTMLVGLLFFSGCATVHDMGLTKETKTLELNGKGLVLMSMEVSNQYKTDYQPQILVAHVETPDAKERADRHNFKTDMDGTVSSANGTRYLLRMELTPGHYVVRGASCMYRSIFLMAQCMMPVHGDIEVKADSVTYIGRASGVMRERQSDEFRAGPVIPLVDQNVTGFAGSTFDVTITDKSAEDLSSYQGIFPALKTTTIDVNILPPFNRERAQLWWRSNGSKDKPENEQANLK</sequence>
<evidence type="ECO:0000313" key="3">
    <source>
        <dbReference type="Proteomes" id="UP000231632"/>
    </source>
</evidence>
<organism evidence="2 3">
    <name type="scientific">Mariprofundus micogutta</name>
    <dbReference type="NCBI Taxonomy" id="1921010"/>
    <lineage>
        <taxon>Bacteria</taxon>
        <taxon>Pseudomonadati</taxon>
        <taxon>Pseudomonadota</taxon>
        <taxon>Candidatius Mariprofundia</taxon>
        <taxon>Mariprofundales</taxon>
        <taxon>Mariprofundaceae</taxon>
        <taxon>Mariprofundus</taxon>
    </lineage>
</organism>
<dbReference type="OrthoDB" id="7058468at2"/>
<dbReference type="EMBL" id="BDFD01000008">
    <property type="protein sequence ID" value="GAV20200.1"/>
    <property type="molecule type" value="Genomic_DNA"/>
</dbReference>
<protein>
    <recommendedName>
        <fullName evidence="4">Lipoprotein</fullName>
    </recommendedName>
</protein>
<feature type="chain" id="PRO_5013358484" description="Lipoprotein" evidence="1">
    <location>
        <begin position="30"/>
        <end position="246"/>
    </location>
</feature>
<name>A0A1L8CMP9_9PROT</name>
<dbReference type="Proteomes" id="UP000231632">
    <property type="component" value="Unassembled WGS sequence"/>
</dbReference>
<dbReference type="PROSITE" id="PS51257">
    <property type="entry name" value="PROKAR_LIPOPROTEIN"/>
    <property type="match status" value="1"/>
</dbReference>
<evidence type="ECO:0000313" key="2">
    <source>
        <dbReference type="EMBL" id="GAV20200.1"/>
    </source>
</evidence>
<keyword evidence="3" id="KW-1185">Reference proteome</keyword>
<comment type="caution">
    <text evidence="2">The sequence shown here is derived from an EMBL/GenBank/DDBJ whole genome shotgun (WGS) entry which is preliminary data.</text>
</comment>
<gene>
    <name evidence="2" type="ORF">MMIC_P1164</name>
</gene>
<feature type="signal peptide" evidence="1">
    <location>
        <begin position="1"/>
        <end position="29"/>
    </location>
</feature>
<reference evidence="2 3" key="1">
    <citation type="journal article" date="2017" name="Arch. Microbiol.">
        <title>Mariprofundus micogutta sp. nov., a novel iron-oxidizing zetaproteobacterium isolated from a deep-sea hydrothermal field at the Bayonnaise knoll of the Izu-Ogasawara arc, and a description of Mariprofundales ord. nov. and Zetaproteobacteria classis nov.</title>
        <authorList>
            <person name="Makita H."/>
            <person name="Tanaka E."/>
            <person name="Mitsunobu S."/>
            <person name="Miyazaki M."/>
            <person name="Nunoura T."/>
            <person name="Uematsu K."/>
            <person name="Takaki Y."/>
            <person name="Nishi S."/>
            <person name="Shimamura S."/>
            <person name="Takai K."/>
        </authorList>
    </citation>
    <scope>NUCLEOTIDE SEQUENCE [LARGE SCALE GENOMIC DNA]</scope>
    <source>
        <strain evidence="2 3">ET2</strain>
    </source>
</reference>
<accession>A0A1L8CMP9</accession>
<dbReference type="AlphaFoldDB" id="A0A1L8CMP9"/>
<evidence type="ECO:0000256" key="1">
    <source>
        <dbReference type="SAM" id="SignalP"/>
    </source>
</evidence>
<proteinExistence type="predicted"/>
<keyword evidence="1" id="KW-0732">Signal</keyword>